<comment type="subcellular location">
    <subcellularLocation>
        <location evidence="1">Membrane</location>
        <topology evidence="1">Single-pass membrane protein</topology>
    </subcellularLocation>
</comment>
<keyword evidence="5 6" id="KW-0472">Membrane</keyword>
<dbReference type="NCBIfam" id="TIGR01933">
    <property type="entry name" value="hflK"/>
    <property type="match status" value="1"/>
</dbReference>
<dbReference type="PANTHER" id="PTHR43327">
    <property type="entry name" value="STOMATIN-LIKE PROTEIN 2, MITOCHONDRIAL"/>
    <property type="match status" value="1"/>
</dbReference>
<keyword evidence="8" id="KW-0645">Protease</keyword>
<accession>A0ABP1CGJ5</accession>
<evidence type="ECO:0000313" key="9">
    <source>
        <dbReference type="Proteomes" id="UP001497533"/>
    </source>
</evidence>
<dbReference type="InterPro" id="IPR001972">
    <property type="entry name" value="Stomatin_HflK_fam"/>
</dbReference>
<dbReference type="Gene3D" id="3.30.479.30">
    <property type="entry name" value="Band 7 domain"/>
    <property type="match status" value="1"/>
</dbReference>
<feature type="transmembrane region" description="Helical" evidence="6">
    <location>
        <begin position="68"/>
        <end position="88"/>
    </location>
</feature>
<evidence type="ECO:0000256" key="4">
    <source>
        <dbReference type="ARBA" id="ARBA00022989"/>
    </source>
</evidence>
<evidence type="ECO:0000256" key="2">
    <source>
        <dbReference type="ARBA" id="ARBA00006971"/>
    </source>
</evidence>
<proteinExistence type="inferred from homology"/>
<dbReference type="RefSeq" id="WP_341764979.1">
    <property type="nucleotide sequence ID" value="NZ_OZ034688.1"/>
</dbReference>
<keyword evidence="9" id="KW-1185">Reference proteome</keyword>
<organism evidence="8 9">
    <name type="scientific">Candidatus Providencia siddallii</name>
    <dbReference type="NCBI Taxonomy" id="1715285"/>
    <lineage>
        <taxon>Bacteria</taxon>
        <taxon>Pseudomonadati</taxon>
        <taxon>Pseudomonadota</taxon>
        <taxon>Gammaproteobacteria</taxon>
        <taxon>Enterobacterales</taxon>
        <taxon>Morganellaceae</taxon>
        <taxon>Providencia</taxon>
    </lineage>
</organism>
<dbReference type="InterPro" id="IPR050710">
    <property type="entry name" value="Band7/mec-2_domain"/>
</dbReference>
<evidence type="ECO:0000256" key="3">
    <source>
        <dbReference type="ARBA" id="ARBA00022692"/>
    </source>
</evidence>
<evidence type="ECO:0000313" key="8">
    <source>
        <dbReference type="EMBL" id="CAL1329527.1"/>
    </source>
</evidence>
<comment type="subunit">
    <text evidence="6">HflC and HflK may interact to form a multimeric complex.</text>
</comment>
<feature type="domain" description="Band 7" evidence="7">
    <location>
        <begin position="83"/>
        <end position="243"/>
    </location>
</feature>
<sequence length="392" mass="45367">MVWYKSIFNKQNIIFFKKNNIIKNNLYKNIKKRVTYNLFFFLHKIIIKFNKNYKINNIKQQLNNNKRLGFLIFIIITSIWIISGFYTIKESDRGIVLRFGKYNGIVSSGLNWKPTFIDKIIPINVETVREQATNGIMLTSDENVIKVEMNVQYRITDPEKYLFNVINPDNSLRQALDSTVRGVIGQSAMEQVLTTNRSFIRDITQKELETAISPYKMGITILDVNFQAARPPEDVKAAFDDVIAAREEEQKTIREAYAYRNEVLPLAKGNAQKIVKEAEAYKASIILKSEGEVASFIKILPEYHLAPEITKERLYIDTMEHILSNTNKIIINDKNNNLLLLPIKELMNNNKSKILHEFTNSKKSSIKNNKTLYNSSSQINNTIRNNSIRNGR</sequence>
<dbReference type="InterPro" id="IPR001107">
    <property type="entry name" value="Band_7"/>
</dbReference>
<evidence type="ECO:0000259" key="7">
    <source>
        <dbReference type="SMART" id="SM00244"/>
    </source>
</evidence>
<reference evidence="8" key="1">
    <citation type="submission" date="2024-04" db="EMBL/GenBank/DDBJ databases">
        <authorList>
            <person name="Manzano-Marin A."/>
            <person name="Manzano-Marin A."/>
            <person name="Alejandro Manzano Marin A."/>
        </authorList>
    </citation>
    <scope>NUCLEOTIDE SEQUENCE [LARGE SCALE GENOMIC DNA]</scope>
    <source>
        <strain evidence="8">TABTEA</strain>
    </source>
</reference>
<dbReference type="EMBL" id="OZ034688">
    <property type="protein sequence ID" value="CAL1329527.1"/>
    <property type="molecule type" value="Genomic_DNA"/>
</dbReference>
<dbReference type="InterPro" id="IPR036013">
    <property type="entry name" value="Band_7/SPFH_dom_sf"/>
</dbReference>
<gene>
    <name evidence="8" type="primary">hflK</name>
    <name evidence="8" type="ORF">PRHACTZTBTEA_625</name>
</gene>
<dbReference type="PANTHER" id="PTHR43327:SF2">
    <property type="entry name" value="MODULATOR OF FTSH PROTEASE HFLK"/>
    <property type="match status" value="1"/>
</dbReference>
<dbReference type="SMART" id="SM00244">
    <property type="entry name" value="PHB"/>
    <property type="match status" value="1"/>
</dbReference>
<dbReference type="InterPro" id="IPR010201">
    <property type="entry name" value="HflK"/>
</dbReference>
<keyword evidence="4 6" id="KW-1133">Transmembrane helix</keyword>
<evidence type="ECO:0000256" key="5">
    <source>
        <dbReference type="ARBA" id="ARBA00023136"/>
    </source>
</evidence>
<comment type="similarity">
    <text evidence="2 6">Belongs to the band 7/mec-2 family. HflK subfamily.</text>
</comment>
<name>A0ABP1CGJ5_9GAMM</name>
<keyword evidence="3 6" id="KW-0812">Transmembrane</keyword>
<dbReference type="Pfam" id="PF01145">
    <property type="entry name" value="Band_7"/>
    <property type="match status" value="1"/>
</dbReference>
<evidence type="ECO:0000256" key="6">
    <source>
        <dbReference type="RuleBase" id="RU364113"/>
    </source>
</evidence>
<protein>
    <recommendedName>
        <fullName evidence="6">Protein HflK</fullName>
    </recommendedName>
</protein>
<dbReference type="GO" id="GO:0008233">
    <property type="term" value="F:peptidase activity"/>
    <property type="evidence" value="ECO:0007669"/>
    <property type="project" value="UniProtKB-KW"/>
</dbReference>
<comment type="function">
    <text evidence="6">HflC and HflK could encode or regulate a protease.</text>
</comment>
<dbReference type="PRINTS" id="PR00721">
    <property type="entry name" value="STOMATIN"/>
</dbReference>
<keyword evidence="8" id="KW-0378">Hydrolase</keyword>
<dbReference type="SUPFAM" id="SSF117892">
    <property type="entry name" value="Band 7/SPFH domain"/>
    <property type="match status" value="1"/>
</dbReference>
<evidence type="ECO:0000256" key="1">
    <source>
        <dbReference type="ARBA" id="ARBA00004167"/>
    </source>
</evidence>
<dbReference type="GO" id="GO:0006508">
    <property type="term" value="P:proteolysis"/>
    <property type="evidence" value="ECO:0007669"/>
    <property type="project" value="UniProtKB-KW"/>
</dbReference>
<dbReference type="Proteomes" id="UP001497533">
    <property type="component" value="Chromosome"/>
</dbReference>
<dbReference type="CDD" id="cd03404">
    <property type="entry name" value="SPFH_HflK"/>
    <property type="match status" value="1"/>
</dbReference>